<evidence type="ECO:0000313" key="12">
    <source>
        <dbReference type="Proteomes" id="UP000192578"/>
    </source>
</evidence>
<dbReference type="PANTHER" id="PTHR24230:SF163">
    <property type="entry name" value="CORAZONIN RECEPTOR, ISOFORM B"/>
    <property type="match status" value="1"/>
</dbReference>
<evidence type="ECO:0000256" key="9">
    <source>
        <dbReference type="SAM" id="Phobius"/>
    </source>
</evidence>
<gene>
    <name evidence="11" type="ORF">BV898_18372</name>
</gene>
<comment type="caution">
    <text evidence="11">The sequence shown here is derived from an EMBL/GenBank/DDBJ whole genome shotgun (WGS) entry which is preliminary data.</text>
</comment>
<proteinExistence type="predicted"/>
<evidence type="ECO:0000256" key="5">
    <source>
        <dbReference type="ARBA" id="ARBA00023040"/>
    </source>
</evidence>
<dbReference type="EMBL" id="MTYJ01000359">
    <property type="protein sequence ID" value="OWA53948.1"/>
    <property type="molecule type" value="Genomic_DNA"/>
</dbReference>
<keyword evidence="8" id="KW-0807">Transducer</keyword>
<dbReference type="GO" id="GO:0007218">
    <property type="term" value="P:neuropeptide signaling pathway"/>
    <property type="evidence" value="ECO:0007669"/>
    <property type="project" value="TreeGrafter"/>
</dbReference>
<sequence length="339" mass="36955">MNDSNLTVTAAPFPPLSRAKQTELTALVAITLTISLIGVLNNFLTLRVTWSAKLGKAGVSLLIFHFVFTNLLMCLVTLPAASFIVLAKRDGWFIAGNTCRFYTTLYSINVSVVNWSDAGLALNRFVALYLPHRYKAWTSAAVNAAIITCCWLISIGITLPFTVSAGGLGTVMSPLGQCQITAIGRLGTFLLAMVTYVPYAVSGAGSLLILWKCFGFSRLRARDVAPDRSGNPAAEYRRTRRRLNMAKMLVLTFLWSCICASPAYIITAMFASLYGTNPVSVMWGRTSTACQYAFTPCILLLSNAEYRRRLRDLMNGRGVLPSRADTSSRGGKAVSTRPT</sequence>
<evidence type="ECO:0000256" key="8">
    <source>
        <dbReference type="ARBA" id="ARBA00023224"/>
    </source>
</evidence>
<dbReference type="Gene3D" id="1.20.1070.10">
    <property type="entry name" value="Rhodopsin 7-helix transmembrane proteins"/>
    <property type="match status" value="1"/>
</dbReference>
<dbReference type="GO" id="GO:0005886">
    <property type="term" value="C:plasma membrane"/>
    <property type="evidence" value="ECO:0007669"/>
    <property type="project" value="UniProtKB-SubCell"/>
</dbReference>
<keyword evidence="12" id="KW-1185">Reference proteome</keyword>
<dbReference type="OrthoDB" id="9445642at2759"/>
<organism evidence="11 12">
    <name type="scientific">Hypsibius exemplaris</name>
    <name type="common">Freshwater tardigrade</name>
    <dbReference type="NCBI Taxonomy" id="2072580"/>
    <lineage>
        <taxon>Eukaryota</taxon>
        <taxon>Metazoa</taxon>
        <taxon>Ecdysozoa</taxon>
        <taxon>Tardigrada</taxon>
        <taxon>Eutardigrada</taxon>
        <taxon>Parachela</taxon>
        <taxon>Hypsibioidea</taxon>
        <taxon>Hypsibiidae</taxon>
        <taxon>Hypsibius</taxon>
    </lineage>
</organism>
<feature type="transmembrane region" description="Helical" evidence="9">
    <location>
        <begin position="183"/>
        <end position="211"/>
    </location>
</feature>
<accession>A0A9X6NJV9</accession>
<evidence type="ECO:0000256" key="4">
    <source>
        <dbReference type="ARBA" id="ARBA00022989"/>
    </source>
</evidence>
<dbReference type="InterPro" id="IPR000276">
    <property type="entry name" value="GPCR_Rhodpsn"/>
</dbReference>
<keyword evidence="3 9" id="KW-0812">Transmembrane</keyword>
<keyword evidence="6 9" id="KW-0472">Membrane</keyword>
<feature type="transmembrane region" description="Helical" evidence="9">
    <location>
        <begin position="24"/>
        <end position="46"/>
    </location>
</feature>
<feature type="domain" description="G-protein coupled receptors family 1 profile" evidence="10">
    <location>
        <begin position="41"/>
        <end position="269"/>
    </location>
</feature>
<feature type="transmembrane region" description="Helical" evidence="9">
    <location>
        <begin position="248"/>
        <end position="270"/>
    </location>
</feature>
<dbReference type="PROSITE" id="PS50262">
    <property type="entry name" value="G_PROTEIN_RECEP_F1_2"/>
    <property type="match status" value="1"/>
</dbReference>
<evidence type="ECO:0000256" key="1">
    <source>
        <dbReference type="ARBA" id="ARBA00004651"/>
    </source>
</evidence>
<protein>
    <recommendedName>
        <fullName evidence="10">G-protein coupled receptors family 1 profile domain-containing protein</fullName>
    </recommendedName>
</protein>
<keyword evidence="2" id="KW-1003">Cell membrane</keyword>
<feature type="transmembrane region" description="Helical" evidence="9">
    <location>
        <begin position="58"/>
        <end position="86"/>
    </location>
</feature>
<keyword evidence="5" id="KW-0297">G-protein coupled receptor</keyword>
<evidence type="ECO:0000259" key="10">
    <source>
        <dbReference type="PROSITE" id="PS50262"/>
    </source>
</evidence>
<dbReference type="PANTHER" id="PTHR24230">
    <property type="entry name" value="G-PROTEIN COUPLED RECEPTOR"/>
    <property type="match status" value="1"/>
</dbReference>
<comment type="subcellular location">
    <subcellularLocation>
        <location evidence="1">Cell membrane</location>
        <topology evidence="1">Multi-pass membrane protein</topology>
    </subcellularLocation>
</comment>
<evidence type="ECO:0000256" key="7">
    <source>
        <dbReference type="ARBA" id="ARBA00023170"/>
    </source>
</evidence>
<dbReference type="InterPro" id="IPR017452">
    <property type="entry name" value="GPCR_Rhodpsn_7TM"/>
</dbReference>
<evidence type="ECO:0000256" key="2">
    <source>
        <dbReference type="ARBA" id="ARBA00022475"/>
    </source>
</evidence>
<dbReference type="CDD" id="cd00637">
    <property type="entry name" value="7tm_classA_rhodopsin-like"/>
    <property type="match status" value="1"/>
</dbReference>
<keyword evidence="7" id="KW-0675">Receptor</keyword>
<dbReference type="SUPFAM" id="SSF81321">
    <property type="entry name" value="Family A G protein-coupled receptor-like"/>
    <property type="match status" value="1"/>
</dbReference>
<evidence type="ECO:0000313" key="11">
    <source>
        <dbReference type="EMBL" id="OWA53948.1"/>
    </source>
</evidence>
<evidence type="ECO:0000256" key="3">
    <source>
        <dbReference type="ARBA" id="ARBA00022692"/>
    </source>
</evidence>
<dbReference type="AlphaFoldDB" id="A0A9X6NJV9"/>
<reference evidence="12" key="1">
    <citation type="submission" date="2017-01" db="EMBL/GenBank/DDBJ databases">
        <title>Comparative genomics of anhydrobiosis in the tardigrade Hypsibius dujardini.</title>
        <authorList>
            <person name="Yoshida Y."/>
            <person name="Koutsovoulos G."/>
            <person name="Laetsch D."/>
            <person name="Stevens L."/>
            <person name="Kumar S."/>
            <person name="Horikawa D."/>
            <person name="Ishino K."/>
            <person name="Komine S."/>
            <person name="Tomita M."/>
            <person name="Blaxter M."/>
            <person name="Arakawa K."/>
        </authorList>
    </citation>
    <scope>NUCLEOTIDE SEQUENCE [LARGE SCALE GENOMIC DNA]</scope>
    <source>
        <strain evidence="12">Z151</strain>
    </source>
</reference>
<feature type="transmembrane region" description="Helical" evidence="9">
    <location>
        <begin position="282"/>
        <end position="301"/>
    </location>
</feature>
<dbReference type="Pfam" id="PF00001">
    <property type="entry name" value="7tm_1"/>
    <property type="match status" value="1"/>
</dbReference>
<feature type="transmembrane region" description="Helical" evidence="9">
    <location>
        <begin position="142"/>
        <end position="163"/>
    </location>
</feature>
<dbReference type="Proteomes" id="UP000192578">
    <property type="component" value="Unassembled WGS sequence"/>
</dbReference>
<dbReference type="GO" id="GO:0008528">
    <property type="term" value="F:G protein-coupled peptide receptor activity"/>
    <property type="evidence" value="ECO:0007669"/>
    <property type="project" value="TreeGrafter"/>
</dbReference>
<evidence type="ECO:0000256" key="6">
    <source>
        <dbReference type="ARBA" id="ARBA00023136"/>
    </source>
</evidence>
<name>A0A9X6NJV9_HYPEX</name>
<keyword evidence="4 9" id="KW-1133">Transmembrane helix</keyword>